<keyword evidence="8" id="KW-1185">Reference proteome</keyword>
<keyword evidence="5 6" id="KW-0472">Membrane</keyword>
<evidence type="ECO:0000256" key="6">
    <source>
        <dbReference type="SAM" id="Phobius"/>
    </source>
</evidence>
<dbReference type="PANTHER" id="PTHR28234:SF1">
    <property type="entry name" value="NUCLEAR CONTROL OF ATPASE PROTEIN 2"/>
    <property type="match status" value="1"/>
</dbReference>
<accession>A0A9P8VC03</accession>
<evidence type="ECO:0000256" key="3">
    <source>
        <dbReference type="ARBA" id="ARBA00022989"/>
    </source>
</evidence>
<keyword evidence="2 6" id="KW-0812">Transmembrane</keyword>
<gene>
    <name evidence="7" type="ORF">F5X68DRAFT_7943</name>
</gene>
<evidence type="ECO:0000256" key="4">
    <source>
        <dbReference type="ARBA" id="ARBA00023128"/>
    </source>
</evidence>
<evidence type="ECO:0000256" key="2">
    <source>
        <dbReference type="ARBA" id="ARBA00022692"/>
    </source>
</evidence>
<dbReference type="AlphaFoldDB" id="A0A9P8VC03"/>
<evidence type="ECO:0000313" key="8">
    <source>
        <dbReference type="Proteomes" id="UP000770015"/>
    </source>
</evidence>
<comment type="caution">
    <text evidence="7">The sequence shown here is derived from an EMBL/GenBank/DDBJ whole genome shotgun (WGS) entry which is preliminary data.</text>
</comment>
<proteinExistence type="predicted"/>
<feature type="transmembrane region" description="Helical" evidence="6">
    <location>
        <begin position="549"/>
        <end position="570"/>
    </location>
</feature>
<dbReference type="InterPro" id="IPR013946">
    <property type="entry name" value="NCA2-like"/>
</dbReference>
<dbReference type="Pfam" id="PF08637">
    <property type="entry name" value="NCA2"/>
    <property type="match status" value="1"/>
</dbReference>
<evidence type="ECO:0000256" key="5">
    <source>
        <dbReference type="ARBA" id="ARBA00023136"/>
    </source>
</evidence>
<reference evidence="7" key="1">
    <citation type="journal article" date="2021" name="Nat. Commun.">
        <title>Genetic determinants of endophytism in the Arabidopsis root mycobiome.</title>
        <authorList>
            <person name="Mesny F."/>
            <person name="Miyauchi S."/>
            <person name="Thiergart T."/>
            <person name="Pickel B."/>
            <person name="Atanasova L."/>
            <person name="Karlsson M."/>
            <person name="Huettel B."/>
            <person name="Barry K.W."/>
            <person name="Haridas S."/>
            <person name="Chen C."/>
            <person name="Bauer D."/>
            <person name="Andreopoulos W."/>
            <person name="Pangilinan J."/>
            <person name="LaButti K."/>
            <person name="Riley R."/>
            <person name="Lipzen A."/>
            <person name="Clum A."/>
            <person name="Drula E."/>
            <person name="Henrissat B."/>
            <person name="Kohler A."/>
            <person name="Grigoriev I.V."/>
            <person name="Martin F.M."/>
            <person name="Hacquard S."/>
        </authorList>
    </citation>
    <scope>NUCLEOTIDE SEQUENCE</scope>
    <source>
        <strain evidence="7">MPI-SDFR-AT-0117</strain>
    </source>
</reference>
<dbReference type="GO" id="GO:0005741">
    <property type="term" value="C:mitochondrial outer membrane"/>
    <property type="evidence" value="ECO:0007669"/>
    <property type="project" value="TreeGrafter"/>
</dbReference>
<dbReference type="OrthoDB" id="413313at2759"/>
<keyword evidence="3 6" id="KW-1133">Transmembrane helix</keyword>
<keyword evidence="4" id="KW-0496">Mitochondrion</keyword>
<organism evidence="7 8">
    <name type="scientific">Plectosphaerella plurivora</name>
    <dbReference type="NCBI Taxonomy" id="936078"/>
    <lineage>
        <taxon>Eukaryota</taxon>
        <taxon>Fungi</taxon>
        <taxon>Dikarya</taxon>
        <taxon>Ascomycota</taxon>
        <taxon>Pezizomycotina</taxon>
        <taxon>Sordariomycetes</taxon>
        <taxon>Hypocreomycetidae</taxon>
        <taxon>Glomerellales</taxon>
        <taxon>Plectosphaerellaceae</taxon>
        <taxon>Plectosphaerella</taxon>
    </lineage>
</organism>
<evidence type="ECO:0000256" key="1">
    <source>
        <dbReference type="ARBA" id="ARBA00004225"/>
    </source>
</evidence>
<dbReference type="Proteomes" id="UP000770015">
    <property type="component" value="Unassembled WGS sequence"/>
</dbReference>
<protein>
    <submittedName>
        <fullName evidence="7">ATP synthase regulation protein NCA2</fullName>
    </submittedName>
</protein>
<dbReference type="EMBL" id="JAGSXJ010000010">
    <property type="protein sequence ID" value="KAH6688001.1"/>
    <property type="molecule type" value="Genomic_DNA"/>
</dbReference>
<name>A0A9P8VC03_9PEZI</name>
<comment type="subcellular location">
    <subcellularLocation>
        <location evidence="1">Mitochondrion membrane</location>
        <topology evidence="1">Multi-pass membrane protein</topology>
    </subcellularLocation>
</comment>
<dbReference type="PANTHER" id="PTHR28234">
    <property type="entry name" value="NUCLEAR CONTROL OF ATPASE PROTEIN 2"/>
    <property type="match status" value="1"/>
</dbReference>
<sequence length="674" mass="76473">MSFATDQVRHLDAELDRISLGFGRLDQQDQHDAEDAENEWIYETSEVTAARALSTPRITELLHIVKSLSSSASSHSQLSSYRIRHLLQQSKILRADRVATTAQSGPEARHQADVEWLLVSKATVQTYGLILGTLLDQIIPLSDEIWYWEEVTNSYRYSSLYAIQTTPLRLWDLYKQNKPRWNRLGTSSPGQVVDSAWSGLTQPWVQFYGIVRDTIRDRSFATVQGKMLSPVALSKREARKKLAALRKMRNMISASLGFLVDEGLLFDLDGEEAFNDVDFARTVKWKTVVSKTIVLMDTVLRDVLSLQWDLDEFEHKVFDSVEDDPEFSVSITDANAMDKATVAAERLLNVLDFSLPDHNDMMEKMVTSYGRPSLFVRYWLPATALALSSTTIFRILLNRRAEIMEWARDIGTTVRDFWANWVITPIGKVVRTIRHDETSEIAIMSRDSLKADRESLERMVVDFATDNPHFAGAGGSTLNETELASIRAKVAEGDVTPVLKAYEQDLRSPFKGAVRGDLVRSLLIQVQKTKVDLEVAISGIDALLRSQELVFGFVGLTPGILVSIGLFRYLRGTFGGRQGARNSRKAGQSVRVLRNIDRIFSEATPTKDNVLSYKDHGLLLCETHVLRSLMHRILPRDVEKEFLEDLEDLAKLKGFETQRRALDRIKWAYSRWLK</sequence>
<evidence type="ECO:0000313" key="7">
    <source>
        <dbReference type="EMBL" id="KAH6688001.1"/>
    </source>
</evidence>